<dbReference type="InterPro" id="IPR006337">
    <property type="entry name" value="DgaE-like"/>
</dbReference>
<dbReference type="GO" id="GO:0016829">
    <property type="term" value="F:lyase activity"/>
    <property type="evidence" value="ECO:0007669"/>
    <property type="project" value="UniProtKB-KW"/>
</dbReference>
<keyword evidence="6" id="KW-1185">Reference proteome</keyword>
<evidence type="ECO:0000256" key="3">
    <source>
        <dbReference type="ARBA" id="ARBA00044507"/>
    </source>
</evidence>
<dbReference type="RefSeq" id="WP_153835797.1">
    <property type="nucleotide sequence ID" value="NZ_JBHUMW010000082.1"/>
</dbReference>
<evidence type="ECO:0000313" key="6">
    <source>
        <dbReference type="Proteomes" id="UP000435187"/>
    </source>
</evidence>
<dbReference type="GO" id="GO:0004125">
    <property type="term" value="F:L-seryl-tRNA(Sec) selenium transferase activity"/>
    <property type="evidence" value="ECO:0007669"/>
    <property type="project" value="TreeGrafter"/>
</dbReference>
<gene>
    <name evidence="5" type="ORF">GH885_12690</name>
</gene>
<dbReference type="InterPro" id="IPR015424">
    <property type="entry name" value="PyrdxlP-dep_Trfase"/>
</dbReference>
<reference evidence="5 6" key="1">
    <citation type="submission" date="2019-10" db="EMBL/GenBank/DDBJ databases">
        <title>Gracilibacillus salitolerans sp. nov., a moderate halophile isolated from a saline soil in northwest China.</title>
        <authorList>
            <person name="Gan L."/>
        </authorList>
    </citation>
    <scope>NUCLEOTIDE SEQUENCE [LARGE SCALE GENOMIC DNA]</scope>
    <source>
        <strain evidence="5 6">TP2-8</strain>
    </source>
</reference>
<comment type="cofactor">
    <cofactor evidence="1 4">
        <name>pyridoxal 5'-phosphate</name>
        <dbReference type="ChEBI" id="CHEBI:597326"/>
    </cofactor>
</comment>
<dbReference type="PANTHER" id="PTHR32328:SF0">
    <property type="entry name" value="L-SERYL-TRNA(SEC) SELENIUM TRANSFERASE"/>
    <property type="match status" value="1"/>
</dbReference>
<evidence type="ECO:0000256" key="1">
    <source>
        <dbReference type="ARBA" id="ARBA00001933"/>
    </source>
</evidence>
<evidence type="ECO:0000256" key="4">
    <source>
        <dbReference type="PIRSR" id="PIRSR618319-50"/>
    </source>
</evidence>
<dbReference type="AlphaFoldDB" id="A0A6N7R0R9"/>
<name>A0A6N7R0R9_9BACI</name>
<keyword evidence="5" id="KW-0456">Lyase</keyword>
<comment type="similarity">
    <text evidence="3">Belongs to the SelA family.</text>
</comment>
<sequence>MANSLHAKYGLKRVINASGRMSILGVSAPNDSVMDAMKIGAQNYIELADLVDKAGSYIADKLDSEDAVVVNSASSGIAMSIAALVTKGNKYDSLKLHQKDIPENEVVLFKGHNVQYGAPIETMIHLGGGKLVEAGYANEGRKEHLEETINDNTCAILYVQSHHAVQKNMITVEDAWEVAKKYGIPFIIDAAAEEDLQKYISCSDLVIFSGSKAIEGPTSGIVAGKKQYIDWVKVQLYGIGRSMKVGKEAIFGLLQAIDHFFNKEDHSREERISLQALHVLNELDGVTVDIVQDEAGREIYRGRIKINPIQANMSAEELATALRIGKIAIYTRDYGVKQGFFDIDPRPLQGNDIEIIVQRIQKILGGSS</sequence>
<feature type="modified residue" description="N6-(pyridoxal phosphate)lysine" evidence="4">
    <location>
        <position position="212"/>
    </location>
</feature>
<proteinExistence type="inferred from homology"/>
<dbReference type="Gene3D" id="3.40.640.10">
    <property type="entry name" value="Type I PLP-dependent aspartate aminotransferase-like (Major domain)"/>
    <property type="match status" value="1"/>
</dbReference>
<dbReference type="PANTHER" id="PTHR32328">
    <property type="entry name" value="L-SERYL-TRNA(SEC) SELENIUM TRANSFERASE"/>
    <property type="match status" value="1"/>
</dbReference>
<dbReference type="EMBL" id="WJEE01000027">
    <property type="protein sequence ID" value="MRI67192.1"/>
    <property type="molecule type" value="Genomic_DNA"/>
</dbReference>
<dbReference type="Proteomes" id="UP000435187">
    <property type="component" value="Unassembled WGS sequence"/>
</dbReference>
<dbReference type="InterPro" id="IPR015421">
    <property type="entry name" value="PyrdxlP-dep_Trfase_major"/>
</dbReference>
<dbReference type="FunFam" id="3.40.640.10:FF:000056">
    <property type="entry name" value="SelA-like pyridoxal phosphate-dependent enzyme"/>
    <property type="match status" value="1"/>
</dbReference>
<dbReference type="InterPro" id="IPR018319">
    <property type="entry name" value="SelA-like"/>
</dbReference>
<organism evidence="5 6">
    <name type="scientific">Gracilibacillus thailandensis</name>
    <dbReference type="NCBI Taxonomy" id="563735"/>
    <lineage>
        <taxon>Bacteria</taxon>
        <taxon>Bacillati</taxon>
        <taxon>Bacillota</taxon>
        <taxon>Bacilli</taxon>
        <taxon>Bacillales</taxon>
        <taxon>Bacillaceae</taxon>
        <taxon>Gracilibacillus</taxon>
    </lineage>
</organism>
<accession>A0A6N7R0R9</accession>
<protein>
    <submittedName>
        <fullName evidence="5">DgaE family pyridoxal phosphate-dependent ammonia lyase</fullName>
    </submittedName>
</protein>
<dbReference type="NCBIfam" id="TIGR01437">
    <property type="entry name" value="selA_rel"/>
    <property type="match status" value="1"/>
</dbReference>
<evidence type="ECO:0000256" key="2">
    <source>
        <dbReference type="ARBA" id="ARBA00022898"/>
    </source>
</evidence>
<keyword evidence="2 4" id="KW-0663">Pyridoxal phosphate</keyword>
<evidence type="ECO:0000313" key="5">
    <source>
        <dbReference type="EMBL" id="MRI67192.1"/>
    </source>
</evidence>
<dbReference type="SUPFAM" id="SSF53383">
    <property type="entry name" value="PLP-dependent transferases"/>
    <property type="match status" value="1"/>
</dbReference>
<dbReference type="Pfam" id="PF03841">
    <property type="entry name" value="SelA"/>
    <property type="match status" value="1"/>
</dbReference>
<comment type="caution">
    <text evidence="5">The sequence shown here is derived from an EMBL/GenBank/DDBJ whole genome shotgun (WGS) entry which is preliminary data.</text>
</comment>